<keyword evidence="8" id="KW-0067">ATP-binding</keyword>
<dbReference type="FunFam" id="3.40.50.300:FF:000269">
    <property type="entry name" value="ATP-dependent RNA helicase SUPV3L1, mitochondrial"/>
    <property type="match status" value="1"/>
</dbReference>
<dbReference type="PANTHER" id="PTHR12131:SF1">
    <property type="entry name" value="ATP-DEPENDENT RNA HELICASE SUPV3L1, MITOCHONDRIAL-RELATED"/>
    <property type="match status" value="1"/>
</dbReference>
<dbReference type="SUPFAM" id="SSF52540">
    <property type="entry name" value="P-loop containing nucleoside triphosphate hydrolases"/>
    <property type="match status" value="1"/>
</dbReference>
<evidence type="ECO:0000256" key="4">
    <source>
        <dbReference type="ARBA" id="ARBA00012552"/>
    </source>
</evidence>
<comment type="cofactor">
    <cofactor evidence="1">
        <name>Mn(2+)</name>
        <dbReference type="ChEBI" id="CHEBI:29035"/>
    </cofactor>
</comment>
<evidence type="ECO:0000256" key="9">
    <source>
        <dbReference type="ARBA" id="ARBA00022946"/>
    </source>
</evidence>
<dbReference type="CDD" id="cd18805">
    <property type="entry name" value="SF2_C_suv3"/>
    <property type="match status" value="1"/>
</dbReference>
<dbReference type="CDD" id="cd17913">
    <property type="entry name" value="DEXQc_Suv3"/>
    <property type="match status" value="1"/>
</dbReference>
<evidence type="ECO:0000256" key="3">
    <source>
        <dbReference type="ARBA" id="ARBA00004173"/>
    </source>
</evidence>
<keyword evidence="7" id="KW-0347">Helicase</keyword>
<feature type="compositionally biased region" description="Basic and acidic residues" evidence="12">
    <location>
        <begin position="757"/>
        <end position="767"/>
    </location>
</feature>
<dbReference type="GO" id="GO:0045025">
    <property type="term" value="C:mitochondrial degradosome"/>
    <property type="evidence" value="ECO:0007669"/>
    <property type="project" value="TreeGrafter"/>
</dbReference>
<reference evidence="15" key="2">
    <citation type="submission" date="2015-01" db="EMBL/GenBank/DDBJ databases">
        <title>Evolutionary Origins and Diversification of the Mycorrhizal Mutualists.</title>
        <authorList>
            <consortium name="DOE Joint Genome Institute"/>
            <consortium name="Mycorrhizal Genomics Consortium"/>
            <person name="Kohler A."/>
            <person name="Kuo A."/>
            <person name="Nagy L.G."/>
            <person name="Floudas D."/>
            <person name="Copeland A."/>
            <person name="Barry K.W."/>
            <person name="Cichocki N."/>
            <person name="Veneault-Fourrey C."/>
            <person name="LaButti K."/>
            <person name="Lindquist E.A."/>
            <person name="Lipzen A."/>
            <person name="Lundell T."/>
            <person name="Morin E."/>
            <person name="Murat C."/>
            <person name="Riley R."/>
            <person name="Ohm R."/>
            <person name="Sun H."/>
            <person name="Tunlid A."/>
            <person name="Henrissat B."/>
            <person name="Grigoriev I.V."/>
            <person name="Hibbett D.S."/>
            <person name="Martin F."/>
        </authorList>
    </citation>
    <scope>NUCLEOTIDE SEQUENCE [LARGE SCALE GENOMIC DNA]</scope>
    <source>
        <strain evidence="15">Zn</strain>
    </source>
</reference>
<keyword evidence="10" id="KW-0496">Mitochondrion</keyword>
<sequence>MLQPTKRASHCRVCTFQVAEWLAQSTRRHGGCRSLTIRHVPASITSTSSNKLRIVRPTELINGTPSKFGVLERLIIEQFNDLKQGLRGDGPLPESARRALGIKSRTHLRKETAAFKDKIRESIILAEDGVTDQKGNYLFYKLRRAFIQGDVGSLATEIKFAFMNSVLRMDYSAQVEANQKALADLRYPIEWFPATRTLQRKIHLHVGPTNSGKTYHALQRLEQAKSGIYAGPLRLLAHEVYARLNAKGIPCALLTGEERRIPEGVNRYMSSCTVEMVPLNNAVDVAVIDEIQMMGDDYRGWAWTQAFLGVQAKEVHLCGELRTAPLIKKLCAAMGDELIIHEYKRLNPLKVATESLNGDIRNLRKGDAVILFSRVQLHAMKKHIEQSTGKRCAIVYGSLPPETRAQQALLFNDPDNDYDFLVASDAVGMGLNLSIKRIVFDSTLKFDGGMFQQLSISELKQIAGRAGRYRTARDATHKQAVDLSDSKPVDIQSPVRLPAQEDPDGDDNAGYVTTLDKDDLHVVRSAFDKDPEALKTASILPPTAIISRFASYFPPSTPFSYILLRLCDVSVLGSCFKLCRIKDQIEISDLIQASNLSIKDRIIFSSAPASLRDPGYAEVVMELAECVAQQSNGHILEIKSIPFELLDIKPDEYKAGKTAYLQDIEMLHKAITLYLWLSYRFAGVFQSQALAFHLKDQVEERINDYLDDIDYDAEGRKRLKQLQQNLARQKLQLELAGENDVEVSSLRSESGNISGDEYDHPSEHVNSEDAQTPLMAEVENSREKPRSSALV</sequence>
<dbReference type="Pfam" id="PF12513">
    <property type="entry name" value="SUV3_C"/>
    <property type="match status" value="1"/>
</dbReference>
<organism evidence="14 15">
    <name type="scientific">Oidiodendron maius (strain Zn)</name>
    <dbReference type="NCBI Taxonomy" id="913774"/>
    <lineage>
        <taxon>Eukaryota</taxon>
        <taxon>Fungi</taxon>
        <taxon>Dikarya</taxon>
        <taxon>Ascomycota</taxon>
        <taxon>Pezizomycotina</taxon>
        <taxon>Leotiomycetes</taxon>
        <taxon>Leotiomycetes incertae sedis</taxon>
        <taxon>Myxotrichaceae</taxon>
        <taxon>Oidiodendron</taxon>
    </lineage>
</organism>
<dbReference type="PROSITE" id="PS51194">
    <property type="entry name" value="HELICASE_CTER"/>
    <property type="match status" value="1"/>
</dbReference>
<dbReference type="HOGENOM" id="CLU_010647_1_1_1"/>
<reference evidence="14 15" key="1">
    <citation type="submission" date="2014-04" db="EMBL/GenBank/DDBJ databases">
        <authorList>
            <consortium name="DOE Joint Genome Institute"/>
            <person name="Kuo A."/>
            <person name="Martino E."/>
            <person name="Perotto S."/>
            <person name="Kohler A."/>
            <person name="Nagy L.G."/>
            <person name="Floudas D."/>
            <person name="Copeland A."/>
            <person name="Barry K.W."/>
            <person name="Cichocki N."/>
            <person name="Veneault-Fourrey C."/>
            <person name="LaButti K."/>
            <person name="Lindquist E.A."/>
            <person name="Lipzen A."/>
            <person name="Lundell T."/>
            <person name="Morin E."/>
            <person name="Murat C."/>
            <person name="Sun H."/>
            <person name="Tunlid A."/>
            <person name="Henrissat B."/>
            <person name="Grigoriev I.V."/>
            <person name="Hibbett D.S."/>
            <person name="Martin F."/>
            <person name="Nordberg H.P."/>
            <person name="Cantor M.N."/>
            <person name="Hua S.X."/>
        </authorList>
    </citation>
    <scope>NUCLEOTIDE SEQUENCE [LARGE SCALE GENOMIC DNA]</scope>
    <source>
        <strain evidence="14 15">Zn</strain>
    </source>
</reference>
<proteinExistence type="predicted"/>
<name>A0A0C3HAD0_OIDMZ</name>
<dbReference type="InterPro" id="IPR044774">
    <property type="entry name" value="Suv3_DEXQc"/>
</dbReference>
<evidence type="ECO:0000256" key="2">
    <source>
        <dbReference type="ARBA" id="ARBA00001946"/>
    </source>
</evidence>
<comment type="cofactor">
    <cofactor evidence="2">
        <name>Mg(2+)</name>
        <dbReference type="ChEBI" id="CHEBI:18420"/>
    </cofactor>
</comment>
<dbReference type="OrthoDB" id="6692397at2759"/>
<comment type="subcellular location">
    <subcellularLocation>
        <location evidence="3">Mitochondrion</location>
    </subcellularLocation>
</comment>
<dbReference type="Pfam" id="PF00271">
    <property type="entry name" value="Helicase_C"/>
    <property type="match status" value="1"/>
</dbReference>
<dbReference type="InterPro" id="IPR022192">
    <property type="entry name" value="SUV3_C"/>
</dbReference>
<evidence type="ECO:0000259" key="13">
    <source>
        <dbReference type="PROSITE" id="PS51194"/>
    </source>
</evidence>
<dbReference type="SMART" id="SM00490">
    <property type="entry name" value="HELICc"/>
    <property type="match status" value="1"/>
</dbReference>
<evidence type="ECO:0000256" key="10">
    <source>
        <dbReference type="ARBA" id="ARBA00023128"/>
    </source>
</evidence>
<dbReference type="EC" id="3.6.4.13" evidence="4"/>
<keyword evidence="15" id="KW-1185">Reference proteome</keyword>
<evidence type="ECO:0000256" key="7">
    <source>
        <dbReference type="ARBA" id="ARBA00022806"/>
    </source>
</evidence>
<dbReference type="Gene3D" id="1.20.272.40">
    <property type="match status" value="1"/>
</dbReference>
<evidence type="ECO:0000256" key="6">
    <source>
        <dbReference type="ARBA" id="ARBA00022801"/>
    </source>
</evidence>
<dbReference type="InterPro" id="IPR055206">
    <property type="entry name" value="DEXQc_SUV3"/>
</dbReference>
<gene>
    <name evidence="14" type="ORF">OIDMADRAFT_104152</name>
</gene>
<evidence type="ECO:0000313" key="14">
    <source>
        <dbReference type="EMBL" id="KIN00180.1"/>
    </source>
</evidence>
<dbReference type="GO" id="GO:0016787">
    <property type="term" value="F:hydrolase activity"/>
    <property type="evidence" value="ECO:0007669"/>
    <property type="project" value="UniProtKB-KW"/>
</dbReference>
<dbReference type="InterPro" id="IPR050699">
    <property type="entry name" value="RNA-DNA_Helicase"/>
</dbReference>
<dbReference type="Gene3D" id="3.40.50.300">
    <property type="entry name" value="P-loop containing nucleotide triphosphate hydrolases"/>
    <property type="match status" value="2"/>
</dbReference>
<comment type="catalytic activity">
    <reaction evidence="11">
        <text>ATP + H2O = ADP + phosphate + H(+)</text>
        <dbReference type="Rhea" id="RHEA:13065"/>
        <dbReference type="ChEBI" id="CHEBI:15377"/>
        <dbReference type="ChEBI" id="CHEBI:15378"/>
        <dbReference type="ChEBI" id="CHEBI:30616"/>
        <dbReference type="ChEBI" id="CHEBI:43474"/>
        <dbReference type="ChEBI" id="CHEBI:456216"/>
        <dbReference type="EC" id="3.6.4.13"/>
    </reaction>
</comment>
<feature type="domain" description="Helicase C-terminal" evidence="13">
    <location>
        <begin position="355"/>
        <end position="510"/>
    </location>
</feature>
<keyword evidence="6" id="KW-0378">Hydrolase</keyword>
<dbReference type="PANTHER" id="PTHR12131">
    <property type="entry name" value="ATP-DEPENDENT RNA AND DNA HELICASE"/>
    <property type="match status" value="1"/>
</dbReference>
<dbReference type="InterPro" id="IPR001650">
    <property type="entry name" value="Helicase_C-like"/>
</dbReference>
<dbReference type="GO" id="GO:0000965">
    <property type="term" value="P:mitochondrial RNA 3'-end processing"/>
    <property type="evidence" value="ECO:0007669"/>
    <property type="project" value="TreeGrafter"/>
</dbReference>
<evidence type="ECO:0000256" key="1">
    <source>
        <dbReference type="ARBA" id="ARBA00001936"/>
    </source>
</evidence>
<dbReference type="GO" id="GO:0003724">
    <property type="term" value="F:RNA helicase activity"/>
    <property type="evidence" value="ECO:0007669"/>
    <property type="project" value="UniProtKB-EC"/>
</dbReference>
<dbReference type="FunCoup" id="A0A0C3HAD0">
    <property type="interactions" value="702"/>
</dbReference>
<dbReference type="EMBL" id="KN832877">
    <property type="protein sequence ID" value="KIN00180.1"/>
    <property type="molecule type" value="Genomic_DNA"/>
</dbReference>
<dbReference type="InterPro" id="IPR041082">
    <property type="entry name" value="Suv3_C_1"/>
</dbReference>
<dbReference type="InParanoid" id="A0A0C3HAD0"/>
<accession>A0A0C3HAD0</accession>
<dbReference type="Pfam" id="PF22527">
    <property type="entry name" value="DEXQc_Suv3"/>
    <property type="match status" value="1"/>
</dbReference>
<dbReference type="AlphaFoldDB" id="A0A0C3HAD0"/>
<evidence type="ECO:0000256" key="11">
    <source>
        <dbReference type="ARBA" id="ARBA00047984"/>
    </source>
</evidence>
<dbReference type="Gene3D" id="1.20.58.1080">
    <property type="match status" value="1"/>
</dbReference>
<dbReference type="GO" id="GO:0005524">
    <property type="term" value="F:ATP binding"/>
    <property type="evidence" value="ECO:0007669"/>
    <property type="project" value="UniProtKB-KW"/>
</dbReference>
<keyword evidence="9" id="KW-0809">Transit peptide</keyword>
<evidence type="ECO:0000256" key="8">
    <source>
        <dbReference type="ARBA" id="ARBA00022840"/>
    </source>
</evidence>
<feature type="region of interest" description="Disordered" evidence="12">
    <location>
        <begin position="742"/>
        <end position="791"/>
    </location>
</feature>
<dbReference type="Pfam" id="PF18147">
    <property type="entry name" value="Suv3_C_1"/>
    <property type="match status" value="1"/>
</dbReference>
<evidence type="ECO:0000256" key="12">
    <source>
        <dbReference type="SAM" id="MobiDB-lite"/>
    </source>
</evidence>
<feature type="compositionally biased region" description="Basic and acidic residues" evidence="12">
    <location>
        <begin position="779"/>
        <end position="791"/>
    </location>
</feature>
<evidence type="ECO:0000256" key="5">
    <source>
        <dbReference type="ARBA" id="ARBA00022741"/>
    </source>
</evidence>
<dbReference type="Proteomes" id="UP000054321">
    <property type="component" value="Unassembled WGS sequence"/>
</dbReference>
<dbReference type="InterPro" id="IPR027417">
    <property type="entry name" value="P-loop_NTPase"/>
</dbReference>
<dbReference type="STRING" id="913774.A0A0C3HAD0"/>
<protein>
    <recommendedName>
        <fullName evidence="4">RNA helicase</fullName>
        <ecNumber evidence="4">3.6.4.13</ecNumber>
    </recommendedName>
</protein>
<keyword evidence="5" id="KW-0547">Nucleotide-binding</keyword>
<evidence type="ECO:0000313" key="15">
    <source>
        <dbReference type="Proteomes" id="UP000054321"/>
    </source>
</evidence>